<feature type="domain" description="Trimeric autotransporter adhesin YadA-like head" evidence="13">
    <location>
        <begin position="142"/>
        <end position="166"/>
    </location>
</feature>
<dbReference type="SUPFAM" id="SSF101967">
    <property type="entry name" value="Adhesin YadA, collagen-binding domain"/>
    <property type="match status" value="3"/>
</dbReference>
<keyword evidence="9" id="KW-0472">Membrane</keyword>
<feature type="chain" id="PRO_5015502029" evidence="11">
    <location>
        <begin position="25"/>
        <end position="581"/>
    </location>
</feature>
<comment type="caution">
    <text evidence="15">The sequence shown here is derived from an EMBL/GenBank/DDBJ whole genome shotgun (WGS) entry which is preliminary data.</text>
</comment>
<comment type="subcellular location">
    <subcellularLocation>
        <location evidence="2">Cell outer membrane</location>
    </subcellularLocation>
    <subcellularLocation>
        <location evidence="1">Cell surface</location>
    </subcellularLocation>
</comment>
<dbReference type="OrthoDB" id="5691097at2"/>
<evidence type="ECO:0000256" key="10">
    <source>
        <dbReference type="ARBA" id="ARBA00023237"/>
    </source>
</evidence>
<feature type="domain" description="Trimeric autotransporter adhesin YadA-like stalk" evidence="14">
    <location>
        <begin position="300"/>
        <end position="342"/>
    </location>
</feature>
<reference evidence="15 16" key="1">
    <citation type="submission" date="2018-05" db="EMBL/GenBank/DDBJ databases">
        <title>Genomic Encyclopedia of Type Strains, Phase IV (KMG-IV): sequencing the most valuable type-strain genomes for metagenomic binning, comparative biology and taxonomic classification.</title>
        <authorList>
            <person name="Goeker M."/>
        </authorList>
    </citation>
    <scope>NUCLEOTIDE SEQUENCE [LARGE SCALE GENOMIC DNA]</scope>
    <source>
        <strain evidence="15 16">DSM 22999</strain>
    </source>
</reference>
<dbReference type="GO" id="GO:0015031">
    <property type="term" value="P:protein transport"/>
    <property type="evidence" value="ECO:0007669"/>
    <property type="project" value="UniProtKB-KW"/>
</dbReference>
<keyword evidence="7 11" id="KW-0732">Signal</keyword>
<dbReference type="CDD" id="cd12820">
    <property type="entry name" value="LbR_YadA-like"/>
    <property type="match status" value="2"/>
</dbReference>
<accession>A0A2U0SNS5</accession>
<feature type="domain" description="Trimeric autotransporter adhesin YadA-like head" evidence="13">
    <location>
        <begin position="40"/>
        <end position="55"/>
    </location>
</feature>
<keyword evidence="5" id="KW-1134">Transmembrane beta strand</keyword>
<gene>
    <name evidence="15" type="ORF">C8D76_1101</name>
</gene>
<keyword evidence="10" id="KW-0998">Cell outer membrane</keyword>
<evidence type="ECO:0000256" key="3">
    <source>
        <dbReference type="ARBA" id="ARBA00005848"/>
    </source>
</evidence>
<keyword evidence="4" id="KW-0813">Transport</keyword>
<dbReference type="Pfam" id="PF03895">
    <property type="entry name" value="YadA_anchor"/>
    <property type="match status" value="1"/>
</dbReference>
<dbReference type="Pfam" id="PF05662">
    <property type="entry name" value="YadA_stalk"/>
    <property type="match status" value="2"/>
</dbReference>
<dbReference type="InterPro" id="IPR005594">
    <property type="entry name" value="YadA_C"/>
</dbReference>
<dbReference type="Proteomes" id="UP000245909">
    <property type="component" value="Unassembled WGS sequence"/>
</dbReference>
<evidence type="ECO:0000313" key="15">
    <source>
        <dbReference type="EMBL" id="PVX32977.1"/>
    </source>
</evidence>
<keyword evidence="8" id="KW-0653">Protein transport</keyword>
<dbReference type="AlphaFoldDB" id="A0A2U0SNS5"/>
<evidence type="ECO:0000256" key="9">
    <source>
        <dbReference type="ARBA" id="ARBA00023136"/>
    </source>
</evidence>
<feature type="domain" description="Trimeric autotransporter adhesin YadA-like C-terminal membrane anchor" evidence="12">
    <location>
        <begin position="521"/>
        <end position="581"/>
    </location>
</feature>
<dbReference type="SUPFAM" id="SSF54523">
    <property type="entry name" value="Pili subunits"/>
    <property type="match status" value="1"/>
</dbReference>
<keyword evidence="6" id="KW-0812">Transmembrane</keyword>
<comment type="similarity">
    <text evidence="3">Belongs to the autotransporter-2 (AT-2) (TC 1.B.40) family.</text>
</comment>
<dbReference type="RefSeq" id="WP_116632091.1">
    <property type="nucleotide sequence ID" value="NZ_QENU01000010.1"/>
</dbReference>
<keyword evidence="16" id="KW-1185">Reference proteome</keyword>
<evidence type="ECO:0000259" key="13">
    <source>
        <dbReference type="Pfam" id="PF05658"/>
    </source>
</evidence>
<evidence type="ECO:0000256" key="6">
    <source>
        <dbReference type="ARBA" id="ARBA00022692"/>
    </source>
</evidence>
<dbReference type="InterPro" id="IPR008640">
    <property type="entry name" value="Adhesin_Head_dom"/>
</dbReference>
<protein>
    <submittedName>
        <fullName evidence="15">Autotransporter adhesin</fullName>
    </submittedName>
</protein>
<feature type="domain" description="Trimeric autotransporter adhesin YadA-like head" evidence="13">
    <location>
        <begin position="71"/>
        <end position="96"/>
    </location>
</feature>
<sequence>MKIILKSILAVSMTSLSSISSVSASVTIGGTNGINIDASSATASAVNSIAIGTNTTSSEIGAVTVGLDSQASGVRSVAIGQNSNALQGDTIAIGTGTKAMIDSSVAIGHNAEVTGTLGIAVGNETKSTGQVSSAFGLYSKSSGAYSTAVGGEAEAVENDAVAIGSHTVAKDAGSLSVGSYTKANGRSSTAIGSGYTVDGRSSGAIGYGGYTNEGKYNISGNDSYAIGNANNIARNNTFVLGNNITASQNNSVILGNLSTDRAATTESNVQVNGVTYGTFAGQGSAANGVVSVGDVGKERQIINVAAGKISETSTDAINGSQLYLTQQTIGNVAQSSAKVLGGNATVNNDGSITVSNIGDTGENTVHDAIKSVKNSINNNVTNITELQKGFNLATTVSEGEGTTSTHNVKAGSTVTFDAGKNIKLTQENGKISVATKDDVKFNTVKVGNTVSISEDGINAGDKKVTNVANGENDSDAVNMSQLRSVNNTINKRVDDLGDRVHKNRKRNDAGIAGVAAMSTIPQVILPGKSGLGIGAASRHGQGAMAIGYSRASDNGKHIIKLSGSYDSQRNNTVAAGYMYQW</sequence>
<dbReference type="InterPro" id="IPR011049">
    <property type="entry name" value="Serralysin-like_metalloprot_C"/>
</dbReference>
<dbReference type="InterPro" id="IPR045584">
    <property type="entry name" value="Pilin-like"/>
</dbReference>
<organism evidence="15 16">
    <name type="scientific">Alitibacter langaaensis DSM 22999</name>
    <dbReference type="NCBI Taxonomy" id="1122935"/>
    <lineage>
        <taxon>Bacteria</taxon>
        <taxon>Pseudomonadati</taxon>
        <taxon>Pseudomonadota</taxon>
        <taxon>Gammaproteobacteria</taxon>
        <taxon>Pasteurellales</taxon>
        <taxon>Pasteurellaceae</taxon>
        <taxon>Alitibacter</taxon>
    </lineage>
</organism>
<feature type="domain" description="Trimeric autotransporter adhesin YadA-like stalk" evidence="14">
    <location>
        <begin position="463"/>
        <end position="498"/>
    </location>
</feature>
<evidence type="ECO:0000256" key="1">
    <source>
        <dbReference type="ARBA" id="ARBA00004241"/>
    </source>
</evidence>
<evidence type="ECO:0000256" key="11">
    <source>
        <dbReference type="SAM" id="SignalP"/>
    </source>
</evidence>
<evidence type="ECO:0000256" key="5">
    <source>
        <dbReference type="ARBA" id="ARBA00022452"/>
    </source>
</evidence>
<evidence type="ECO:0000313" key="16">
    <source>
        <dbReference type="Proteomes" id="UP000245909"/>
    </source>
</evidence>
<dbReference type="InterPro" id="IPR008635">
    <property type="entry name" value="Coiled_stalk_dom"/>
</dbReference>
<name>A0A2U0SNS5_9PAST</name>
<dbReference type="Gene3D" id="3.30.1300.30">
    <property type="entry name" value="GSPII I/J protein-like"/>
    <property type="match status" value="1"/>
</dbReference>
<dbReference type="GO" id="GO:0009279">
    <property type="term" value="C:cell outer membrane"/>
    <property type="evidence" value="ECO:0007669"/>
    <property type="project" value="UniProtKB-SubCell"/>
</dbReference>
<dbReference type="Pfam" id="PF05658">
    <property type="entry name" value="YadA_head"/>
    <property type="match status" value="5"/>
</dbReference>
<evidence type="ECO:0000256" key="4">
    <source>
        <dbReference type="ARBA" id="ARBA00022448"/>
    </source>
</evidence>
<evidence type="ECO:0000256" key="8">
    <source>
        <dbReference type="ARBA" id="ARBA00022927"/>
    </source>
</evidence>
<feature type="signal peptide" evidence="11">
    <location>
        <begin position="1"/>
        <end position="24"/>
    </location>
</feature>
<evidence type="ECO:0000256" key="2">
    <source>
        <dbReference type="ARBA" id="ARBA00004442"/>
    </source>
</evidence>
<proteinExistence type="inferred from homology"/>
<dbReference type="GO" id="GO:0009986">
    <property type="term" value="C:cell surface"/>
    <property type="evidence" value="ECO:0007669"/>
    <property type="project" value="UniProtKB-SubCell"/>
</dbReference>
<evidence type="ECO:0000256" key="7">
    <source>
        <dbReference type="ARBA" id="ARBA00022729"/>
    </source>
</evidence>
<feature type="domain" description="Trimeric autotransporter adhesin YadA-like head" evidence="13">
    <location>
        <begin position="102"/>
        <end position="124"/>
    </location>
</feature>
<evidence type="ECO:0000259" key="14">
    <source>
        <dbReference type="Pfam" id="PF05662"/>
    </source>
</evidence>
<dbReference type="EMBL" id="QENU01000010">
    <property type="protein sequence ID" value="PVX32977.1"/>
    <property type="molecule type" value="Genomic_DNA"/>
</dbReference>
<evidence type="ECO:0000259" key="12">
    <source>
        <dbReference type="Pfam" id="PF03895"/>
    </source>
</evidence>
<feature type="domain" description="Trimeric autotransporter adhesin YadA-like head" evidence="13">
    <location>
        <begin position="173"/>
        <end position="194"/>
    </location>
</feature>
<dbReference type="Gene3D" id="2.150.10.10">
    <property type="entry name" value="Serralysin-like metalloprotease, C-terminal"/>
    <property type="match status" value="4"/>
</dbReference>